<dbReference type="Proteomes" id="UP000004030">
    <property type="component" value="Unassembled WGS sequence"/>
</dbReference>
<gene>
    <name evidence="3" type="ORF">NSU_1545</name>
</gene>
<dbReference type="CDD" id="cd00293">
    <property type="entry name" value="USP-like"/>
    <property type="match status" value="1"/>
</dbReference>
<dbReference type="SUPFAM" id="SSF52402">
    <property type="entry name" value="Adenine nucleotide alpha hydrolases-like"/>
    <property type="match status" value="2"/>
</dbReference>
<organism evidence="3 4">
    <name type="scientific">Novosphingobium pentaromativorans US6-1</name>
    <dbReference type="NCBI Taxonomy" id="1088721"/>
    <lineage>
        <taxon>Bacteria</taxon>
        <taxon>Pseudomonadati</taxon>
        <taxon>Pseudomonadota</taxon>
        <taxon>Alphaproteobacteria</taxon>
        <taxon>Sphingomonadales</taxon>
        <taxon>Sphingomonadaceae</taxon>
        <taxon>Novosphingobium</taxon>
    </lineage>
</organism>
<evidence type="ECO:0000256" key="1">
    <source>
        <dbReference type="ARBA" id="ARBA00008791"/>
    </source>
</evidence>
<feature type="domain" description="UspA" evidence="2">
    <location>
        <begin position="3"/>
        <end position="125"/>
    </location>
</feature>
<comment type="similarity">
    <text evidence="1">Belongs to the universal stress protein A family.</text>
</comment>
<evidence type="ECO:0000313" key="3">
    <source>
        <dbReference type="EMBL" id="EHJ61491.1"/>
    </source>
</evidence>
<dbReference type="PRINTS" id="PR01438">
    <property type="entry name" value="UNVRSLSTRESS"/>
</dbReference>
<name>G6EB24_9SPHN</name>
<dbReference type="PANTHER" id="PTHR46268:SF15">
    <property type="entry name" value="UNIVERSAL STRESS PROTEIN HP_0031"/>
    <property type="match status" value="1"/>
</dbReference>
<dbReference type="STRING" id="1088721.JI59_12455"/>
<reference evidence="3 4" key="1">
    <citation type="journal article" date="2012" name="J. Bacteriol.">
        <title>Genome sequence of benzo(a)pyrene-degrading bacterium Novosphingobium pentaromativorans US6-1.</title>
        <authorList>
            <person name="Luo Y.R."/>
            <person name="Kang S.G."/>
            <person name="Kim S.J."/>
            <person name="Kim M.R."/>
            <person name="Li N."/>
            <person name="Lee J.H."/>
            <person name="Kwon K.K."/>
        </authorList>
    </citation>
    <scope>NUCLEOTIDE SEQUENCE [LARGE SCALE GENOMIC DNA]</scope>
    <source>
        <strain evidence="3 4">US6-1</strain>
    </source>
</reference>
<dbReference type="AlphaFoldDB" id="G6EB24"/>
<dbReference type="InterPro" id="IPR006016">
    <property type="entry name" value="UspA"/>
</dbReference>
<dbReference type="Gene3D" id="3.40.50.12370">
    <property type="match status" value="1"/>
</dbReference>
<sequence>MDMRSILVNADRKPDSEARINTALDLARRANGHVTVLVDTPVTRYIAMDPMGGSYVISDALEQARGEDDAAAEAIEARLARDDVSFNVLRSEDDPVNALAGAARLSDLVIVSRSGGLAGEVALISSTPVLALPDGKALDIPIRRACIAWDGGEQAAAALRASVPLLTDCQMVKVISVAEKPGGYPGTEALRYLSRHGIHAEFEEHQRRGSTEETLASAVAQNHAELLVMGAYGKSRMREFLFGGVTAYFLNEAKSPALLMVH</sequence>
<feature type="domain" description="UspA" evidence="2">
    <location>
        <begin position="196"/>
        <end position="259"/>
    </location>
</feature>
<evidence type="ECO:0000313" key="4">
    <source>
        <dbReference type="Proteomes" id="UP000004030"/>
    </source>
</evidence>
<evidence type="ECO:0000259" key="2">
    <source>
        <dbReference type="Pfam" id="PF00582"/>
    </source>
</evidence>
<dbReference type="eggNOG" id="COG0589">
    <property type="taxonomic scope" value="Bacteria"/>
</dbReference>
<dbReference type="PATRIC" id="fig|1088721.3.peg.1525"/>
<dbReference type="InterPro" id="IPR006015">
    <property type="entry name" value="Universal_stress_UspA"/>
</dbReference>
<protein>
    <recommendedName>
        <fullName evidence="2">UspA domain-containing protein</fullName>
    </recommendedName>
</protein>
<keyword evidence="4" id="KW-1185">Reference proteome</keyword>
<dbReference type="PANTHER" id="PTHR46268">
    <property type="entry name" value="STRESS RESPONSE PROTEIN NHAX"/>
    <property type="match status" value="1"/>
</dbReference>
<dbReference type="Pfam" id="PF00582">
    <property type="entry name" value="Usp"/>
    <property type="match status" value="2"/>
</dbReference>
<accession>G6EB24</accession>
<proteinExistence type="inferred from homology"/>
<dbReference type="EMBL" id="AGFM01000018">
    <property type="protein sequence ID" value="EHJ61491.1"/>
    <property type="molecule type" value="Genomic_DNA"/>
</dbReference>
<comment type="caution">
    <text evidence="3">The sequence shown here is derived from an EMBL/GenBank/DDBJ whole genome shotgun (WGS) entry which is preliminary data.</text>
</comment>